<dbReference type="InterPro" id="IPR056632">
    <property type="entry name" value="DUF7730"/>
</dbReference>
<comment type="caution">
    <text evidence="2">The sequence shown here is derived from an EMBL/GenBank/DDBJ whole genome shotgun (WGS) entry which is preliminary data.</text>
</comment>
<reference evidence="2 3" key="1">
    <citation type="submission" date="2024-07" db="EMBL/GenBank/DDBJ databases">
        <title>Section-level genome sequencing and comparative genomics of Aspergillus sections Usti and Cavernicolus.</title>
        <authorList>
            <consortium name="Lawrence Berkeley National Laboratory"/>
            <person name="Nybo J.L."/>
            <person name="Vesth T.C."/>
            <person name="Theobald S."/>
            <person name="Frisvad J.C."/>
            <person name="Larsen T.O."/>
            <person name="Kjaerboelling I."/>
            <person name="Rothschild-Mancinelli K."/>
            <person name="Lyhne E.K."/>
            <person name="Kogle M.E."/>
            <person name="Barry K."/>
            <person name="Clum A."/>
            <person name="Na H."/>
            <person name="Ledsgaard L."/>
            <person name="Lin J."/>
            <person name="Lipzen A."/>
            <person name="Kuo A."/>
            <person name="Riley R."/>
            <person name="Mondo S."/>
            <person name="Labutti K."/>
            <person name="Haridas S."/>
            <person name="Pangalinan J."/>
            <person name="Salamov A.A."/>
            <person name="Simmons B.A."/>
            <person name="Magnuson J.K."/>
            <person name="Chen J."/>
            <person name="Drula E."/>
            <person name="Henrissat B."/>
            <person name="Wiebenga A."/>
            <person name="Lubbers R.J."/>
            <person name="Gomes A.C."/>
            <person name="Makela M.R."/>
            <person name="Stajich J."/>
            <person name="Grigoriev I.V."/>
            <person name="Mortensen U.H."/>
            <person name="De Vries R.P."/>
            <person name="Baker S.E."/>
            <person name="Andersen M.R."/>
        </authorList>
    </citation>
    <scope>NUCLEOTIDE SEQUENCE [LARGE SCALE GENOMIC DNA]</scope>
    <source>
        <strain evidence="2 3">CBS 123904</strain>
    </source>
</reference>
<proteinExistence type="predicted"/>
<evidence type="ECO:0000313" key="3">
    <source>
        <dbReference type="Proteomes" id="UP001610446"/>
    </source>
</evidence>
<evidence type="ECO:0000259" key="1">
    <source>
        <dbReference type="Pfam" id="PF24864"/>
    </source>
</evidence>
<name>A0ABR4K5E4_9EURO</name>
<evidence type="ECO:0000313" key="2">
    <source>
        <dbReference type="EMBL" id="KAL2847533.1"/>
    </source>
</evidence>
<keyword evidence="3" id="KW-1185">Reference proteome</keyword>
<feature type="domain" description="DUF7730" evidence="1">
    <location>
        <begin position="3"/>
        <end position="150"/>
    </location>
</feature>
<dbReference type="PANTHER" id="PTHR38790:SF4">
    <property type="entry name" value="2EXR DOMAIN-CONTAINING PROTEIN"/>
    <property type="match status" value="1"/>
</dbReference>
<gene>
    <name evidence="2" type="ORF">BJY01DRAFT_246760</name>
</gene>
<accession>A0ABR4K5E4</accession>
<organism evidence="2 3">
    <name type="scientific">Aspergillus pseudoustus</name>
    <dbReference type="NCBI Taxonomy" id="1810923"/>
    <lineage>
        <taxon>Eukaryota</taxon>
        <taxon>Fungi</taxon>
        <taxon>Dikarya</taxon>
        <taxon>Ascomycota</taxon>
        <taxon>Pezizomycotina</taxon>
        <taxon>Eurotiomycetes</taxon>
        <taxon>Eurotiomycetidae</taxon>
        <taxon>Eurotiales</taxon>
        <taxon>Aspergillaceae</taxon>
        <taxon>Aspergillus</taxon>
        <taxon>Aspergillus subgen. Nidulantes</taxon>
    </lineage>
</organism>
<dbReference type="PANTHER" id="PTHR38790">
    <property type="entry name" value="2EXR DOMAIN-CONTAINING PROTEIN-RELATED"/>
    <property type="match status" value="1"/>
</dbReference>
<sequence>MNVQSKFLHRLPLEIRRQIYRHVLGQGTVHFLKEKEYMFYVFCGACEAAHSTHECRAVRRALSPLRYWGMALDNIAEFGWGNPYLAQDIVSRGEVSLLRVNRQVHAEALPVLYAGVTFQPDTLATWVRFAEVLGEQRLALVRSLRVCWEVGPTQDPDGVYKSFWALVATRMPGLLDLEARISRSSQPLPSDLDFAWFRPLLDVRGIRTFTLTASNDVTGKDAQVLSVSSELSRSMCSPRDESDSIKPSPPWWEVDLPLREWKSGWRSGYRTDERPF</sequence>
<protein>
    <recommendedName>
        <fullName evidence="1">DUF7730 domain-containing protein</fullName>
    </recommendedName>
</protein>
<dbReference type="Pfam" id="PF24864">
    <property type="entry name" value="DUF7730"/>
    <property type="match status" value="1"/>
</dbReference>
<dbReference type="Proteomes" id="UP001610446">
    <property type="component" value="Unassembled WGS sequence"/>
</dbReference>
<dbReference type="EMBL" id="JBFXLU010000055">
    <property type="protein sequence ID" value="KAL2847533.1"/>
    <property type="molecule type" value="Genomic_DNA"/>
</dbReference>